<keyword evidence="1" id="KW-0472">Membrane</keyword>
<sequence length="250" mass="28159">MKLSNIILGSFCALFIIYVFGVAAEIRYRGEERIPSYLDNRVANYSEDCKSDYRIIHDLPAFKILKINKVSGVAKIKFDPKAQNQFLVYAERQEKLPEMEYHVSGDTLFIDKLDKEGLCDQFTIELTETPQQIIADSMKINLINSSAGLKRLNLKGSNTTFQLLTVNNSIGSIDSLTVNLNNNSSIHSQSMVLIDHLEGKAWNNSQMLLGNAKAESAQVEIYGQSQVMINDKFFDSADASEKIIYQKSKQ</sequence>
<gene>
    <name evidence="2" type="ORF">DSM04_101579</name>
</gene>
<dbReference type="Gene3D" id="2.160.20.120">
    <property type="match status" value="1"/>
</dbReference>
<dbReference type="RefSeq" id="WP_128759937.1">
    <property type="nucleotide sequence ID" value="NZ_QOVI01000001.1"/>
</dbReference>
<dbReference type="AlphaFoldDB" id="A0A4Q0P194"/>
<dbReference type="OrthoDB" id="9964449at2"/>
<comment type="caution">
    <text evidence="2">The sequence shown here is derived from an EMBL/GenBank/DDBJ whole genome shotgun (WGS) entry which is preliminary data.</text>
</comment>
<evidence type="ECO:0000313" key="2">
    <source>
        <dbReference type="EMBL" id="RXG18386.1"/>
    </source>
</evidence>
<evidence type="ECO:0000256" key="1">
    <source>
        <dbReference type="SAM" id="Phobius"/>
    </source>
</evidence>
<organism evidence="2 3">
    <name type="scientific">Leeuwenhoekiella aestuarii</name>
    <dbReference type="NCBI Taxonomy" id="2249426"/>
    <lineage>
        <taxon>Bacteria</taxon>
        <taxon>Pseudomonadati</taxon>
        <taxon>Bacteroidota</taxon>
        <taxon>Flavobacteriia</taxon>
        <taxon>Flavobacteriales</taxon>
        <taxon>Flavobacteriaceae</taxon>
        <taxon>Leeuwenhoekiella</taxon>
    </lineage>
</organism>
<keyword evidence="1" id="KW-1133">Transmembrane helix</keyword>
<dbReference type="Proteomes" id="UP000289821">
    <property type="component" value="Unassembled WGS sequence"/>
</dbReference>
<protein>
    <submittedName>
        <fullName evidence="2">Uncharacterized protein</fullName>
    </submittedName>
</protein>
<name>A0A4Q0P194_9FLAO</name>
<accession>A0A4Q0P194</accession>
<keyword evidence="1" id="KW-0812">Transmembrane</keyword>
<feature type="transmembrane region" description="Helical" evidence="1">
    <location>
        <begin position="6"/>
        <end position="24"/>
    </location>
</feature>
<keyword evidence="3" id="KW-1185">Reference proteome</keyword>
<reference evidence="2 3" key="1">
    <citation type="submission" date="2018-07" db="EMBL/GenBank/DDBJ databases">
        <title>Leeuwenhoekiella genomics.</title>
        <authorList>
            <person name="Tahon G."/>
            <person name="Willems A."/>
        </authorList>
    </citation>
    <scope>NUCLEOTIDE SEQUENCE [LARGE SCALE GENOMIC DNA]</scope>
    <source>
        <strain evidence="2 3">R-50232</strain>
    </source>
</reference>
<dbReference type="EMBL" id="QOVI01000001">
    <property type="protein sequence ID" value="RXG18386.1"/>
    <property type="molecule type" value="Genomic_DNA"/>
</dbReference>
<evidence type="ECO:0000313" key="3">
    <source>
        <dbReference type="Proteomes" id="UP000289821"/>
    </source>
</evidence>
<proteinExistence type="predicted"/>